<name>A0A1B6DI22_9HEMI</name>
<dbReference type="AlphaFoldDB" id="A0A1B6DI22"/>
<proteinExistence type="predicted"/>
<dbReference type="EMBL" id="GEDC01011980">
    <property type="protein sequence ID" value="JAS25318.1"/>
    <property type="molecule type" value="Transcribed_RNA"/>
</dbReference>
<dbReference type="PANTHER" id="PTHR34825:SF1">
    <property type="entry name" value="AAA-ATPASE-LIKE DOMAIN-CONTAINING PROTEIN"/>
    <property type="match status" value="1"/>
</dbReference>
<feature type="non-terminal residue" evidence="1">
    <location>
        <position position="1"/>
    </location>
</feature>
<dbReference type="PANTHER" id="PTHR34825">
    <property type="entry name" value="CONSERVED PROTEIN, WITH A WEAK D-GALACTARATE DEHYDRATASE/ALTRONATE HYDROLASE DOMAIN"/>
    <property type="match status" value="1"/>
</dbReference>
<protein>
    <submittedName>
        <fullName evidence="1">Uncharacterized protein</fullName>
    </submittedName>
</protein>
<accession>A0A1B6DI22</accession>
<sequence length="513" mass="59881">PRSANVWQLSGSSRKYPRTFHRTCGRFLVLYLDFNTLNTTSVPEMKASFKLYLRELFSKYDCLKSSKKLNAYLKKKLAAYTDNLDGLSGPKLLFALPMFASMLRNHFELNVFILIDNLDRVVLPHIYNPNFSIMNQIFFIKQLIFRIFAKNDIQGFLSSRIKLPLDMNITYYHFLEHHGLSQSYGLTTEEVQSLIVKSNTNFTITDMSEWYGGYRVVGGDTAVYNTYSVMEALQRGHLAKYWTVPESITHLQDYFLDRHLNSKIATILHNKRFVLKLATSKSCFRLKRLQKFVTLRKVNYRHGLTEAFLLYMQEHGYLVTSQKTNDTVTLTIPNWEITNHINAKFYTIPYYMDKINITYERVMEVVDALLRFGTDKDSYKHFVEAVKRVYPVDFAPRNTPELHKMLLALFRDSGKFLYAEDEPSLANNSIVLLRRDGMCLVFVVSMDTDEKETPYANLLTLLKNVDVLKRVKFNAVVTSMYYLGMTVDLDLTVHLNYLRDQLNPRMSFYITSF</sequence>
<organism evidence="1">
    <name type="scientific">Clastoptera arizonana</name>
    <name type="common">Arizona spittle bug</name>
    <dbReference type="NCBI Taxonomy" id="38151"/>
    <lineage>
        <taxon>Eukaryota</taxon>
        <taxon>Metazoa</taxon>
        <taxon>Ecdysozoa</taxon>
        <taxon>Arthropoda</taxon>
        <taxon>Hexapoda</taxon>
        <taxon>Insecta</taxon>
        <taxon>Pterygota</taxon>
        <taxon>Neoptera</taxon>
        <taxon>Paraneoptera</taxon>
        <taxon>Hemiptera</taxon>
        <taxon>Auchenorrhyncha</taxon>
        <taxon>Cercopoidea</taxon>
        <taxon>Clastopteridae</taxon>
        <taxon>Clastoptera</taxon>
    </lineage>
</organism>
<reference evidence="1" key="1">
    <citation type="submission" date="2015-12" db="EMBL/GenBank/DDBJ databases">
        <title>De novo transcriptome assembly of four potential Pierce s Disease insect vectors from Arizona vineyards.</title>
        <authorList>
            <person name="Tassone E.E."/>
        </authorList>
    </citation>
    <scope>NUCLEOTIDE SEQUENCE</scope>
</reference>
<evidence type="ECO:0000313" key="1">
    <source>
        <dbReference type="EMBL" id="JAS25318.1"/>
    </source>
</evidence>
<gene>
    <name evidence="1" type="ORF">g.31756</name>
</gene>